<protein>
    <recommendedName>
        <fullName evidence="5">BZIP domain-containing protein</fullName>
    </recommendedName>
</protein>
<name>K3WXF7_GLOUD</name>
<evidence type="ECO:0000313" key="3">
    <source>
        <dbReference type="EnsemblProtists" id="PYU1_T009655"/>
    </source>
</evidence>
<dbReference type="EnsemblProtists" id="PYU1_T009655">
    <property type="protein sequence ID" value="PYU1_T009655"/>
    <property type="gene ID" value="PYU1_G009637"/>
</dbReference>
<evidence type="ECO:0000256" key="2">
    <source>
        <dbReference type="SAM" id="MobiDB-lite"/>
    </source>
</evidence>
<keyword evidence="4" id="KW-1185">Reference proteome</keyword>
<keyword evidence="1" id="KW-0175">Coiled coil</keyword>
<dbReference type="InParanoid" id="K3WXF7"/>
<sequence>MTTTKVDPRLGLCTGSDAFDAQELEELWVAISSDDNEQNEESRAPQPVMGHAPGASMMDLLLAPLDAPTVAQVKSVRSKKTEQAGAKRKPRTFTPAQVDMRRKRNRDSMRRVRQRKQVEVDVLRKKMELLQDKLHELHVVRDTQTTSKLASSLAAWENTESVHTTVSPAKARSEREVQELLEEIRALQCEQVSLHNAVLGHEQVSATLAQIIEESKALHLTSPEASIFESLLHQDEDEFQWVNDVLSLLPPLSRANVYKLVRQSYLDVVDRITAAAASRHANANKVLGWSDKRQVSGQWADFVFTKEFMNEDMDALVGRTWKALTSSNQSDGFQSQGLHLKILEKLNDDALLLARTSYFPVDDRNYSSIYVLIRVKTDDGYVIGGRTICPTPENEERMAAALGPDRSYAHMFYGLMFSRLNTGISEDGIENITFKQPQSQQRGCQIKYGGRIGNGSVQYAQSWAMDVLLAVLRWETACVAPLYRLTS</sequence>
<evidence type="ECO:0000313" key="4">
    <source>
        <dbReference type="Proteomes" id="UP000019132"/>
    </source>
</evidence>
<reference evidence="4" key="2">
    <citation type="submission" date="2010-04" db="EMBL/GenBank/DDBJ databases">
        <authorList>
            <person name="Buell R."/>
            <person name="Hamilton J."/>
            <person name="Hostetler J."/>
        </authorList>
    </citation>
    <scope>NUCLEOTIDE SEQUENCE [LARGE SCALE GENOMIC DNA]</scope>
    <source>
        <strain evidence="4">DAOM:BR144</strain>
    </source>
</reference>
<feature type="coiled-coil region" evidence="1">
    <location>
        <begin position="170"/>
        <end position="197"/>
    </location>
</feature>
<dbReference type="CDD" id="cd14686">
    <property type="entry name" value="bZIP"/>
    <property type="match status" value="1"/>
</dbReference>
<dbReference type="HOGENOM" id="CLU_039992_0_0_1"/>
<dbReference type="VEuPathDB" id="FungiDB:PYU1_G009637"/>
<dbReference type="Proteomes" id="UP000019132">
    <property type="component" value="Unassembled WGS sequence"/>
</dbReference>
<proteinExistence type="predicted"/>
<organism evidence="3 4">
    <name type="scientific">Globisporangium ultimum (strain ATCC 200006 / CBS 805.95 / DAOM BR144)</name>
    <name type="common">Pythium ultimum</name>
    <dbReference type="NCBI Taxonomy" id="431595"/>
    <lineage>
        <taxon>Eukaryota</taxon>
        <taxon>Sar</taxon>
        <taxon>Stramenopiles</taxon>
        <taxon>Oomycota</taxon>
        <taxon>Peronosporomycetes</taxon>
        <taxon>Pythiales</taxon>
        <taxon>Pythiaceae</taxon>
        <taxon>Globisporangium</taxon>
    </lineage>
</organism>
<evidence type="ECO:0008006" key="5">
    <source>
        <dbReference type="Google" id="ProtNLM"/>
    </source>
</evidence>
<dbReference type="EMBL" id="GL376615">
    <property type="status" value="NOT_ANNOTATED_CDS"/>
    <property type="molecule type" value="Genomic_DNA"/>
</dbReference>
<dbReference type="AlphaFoldDB" id="K3WXF7"/>
<reference evidence="3" key="3">
    <citation type="submission" date="2015-02" db="UniProtKB">
        <authorList>
            <consortium name="EnsemblProtists"/>
        </authorList>
    </citation>
    <scope>IDENTIFICATION</scope>
    <source>
        <strain evidence="3">DAOM BR144</strain>
    </source>
</reference>
<feature type="region of interest" description="Disordered" evidence="2">
    <location>
        <begin position="76"/>
        <end position="95"/>
    </location>
</feature>
<evidence type="ECO:0000256" key="1">
    <source>
        <dbReference type="SAM" id="Coils"/>
    </source>
</evidence>
<accession>K3WXF7</accession>
<reference evidence="4" key="1">
    <citation type="journal article" date="2010" name="Genome Biol.">
        <title>Genome sequence of the necrotrophic plant pathogen Pythium ultimum reveals original pathogenicity mechanisms and effector repertoire.</title>
        <authorList>
            <person name="Levesque C.A."/>
            <person name="Brouwer H."/>
            <person name="Cano L."/>
            <person name="Hamilton J.P."/>
            <person name="Holt C."/>
            <person name="Huitema E."/>
            <person name="Raffaele S."/>
            <person name="Robideau G.P."/>
            <person name="Thines M."/>
            <person name="Win J."/>
            <person name="Zerillo M.M."/>
            <person name="Beakes G.W."/>
            <person name="Boore J.L."/>
            <person name="Busam D."/>
            <person name="Dumas B."/>
            <person name="Ferriera S."/>
            <person name="Fuerstenberg S.I."/>
            <person name="Gachon C.M."/>
            <person name="Gaulin E."/>
            <person name="Govers F."/>
            <person name="Grenville-Briggs L."/>
            <person name="Horner N."/>
            <person name="Hostetler J."/>
            <person name="Jiang R.H."/>
            <person name="Johnson J."/>
            <person name="Krajaejun T."/>
            <person name="Lin H."/>
            <person name="Meijer H.J."/>
            <person name="Moore B."/>
            <person name="Morris P."/>
            <person name="Phuntmart V."/>
            <person name="Puiu D."/>
            <person name="Shetty J."/>
            <person name="Stajich J.E."/>
            <person name="Tripathy S."/>
            <person name="Wawra S."/>
            <person name="van West P."/>
            <person name="Whitty B.R."/>
            <person name="Coutinho P.M."/>
            <person name="Henrissat B."/>
            <person name="Martin F."/>
            <person name="Thomas P.D."/>
            <person name="Tyler B.M."/>
            <person name="De Vries R.P."/>
            <person name="Kamoun S."/>
            <person name="Yandell M."/>
            <person name="Tisserat N."/>
            <person name="Buell C.R."/>
        </authorList>
    </citation>
    <scope>NUCLEOTIDE SEQUENCE</scope>
    <source>
        <strain evidence="4">DAOM:BR144</strain>
    </source>
</reference>
<dbReference type="eggNOG" id="ENOG502T3F1">
    <property type="taxonomic scope" value="Eukaryota"/>
</dbReference>